<dbReference type="AlphaFoldDB" id="A0A1I5PJS6"/>
<name>A0A1I5PJS6_9ACTN</name>
<dbReference type="FunCoup" id="A0A1I5PJS6">
    <property type="interactions" value="2"/>
</dbReference>
<dbReference type="CDD" id="cd00567">
    <property type="entry name" value="ACAD"/>
    <property type="match status" value="1"/>
</dbReference>
<reference evidence="8 9" key="1">
    <citation type="submission" date="2016-10" db="EMBL/GenBank/DDBJ databases">
        <authorList>
            <person name="de Groot N.N."/>
        </authorList>
    </citation>
    <scope>NUCLEOTIDE SEQUENCE [LARGE SCALE GENOMIC DNA]</scope>
    <source>
        <strain evidence="8 9">DSM 43067</strain>
    </source>
</reference>
<feature type="domain" description="Acyl-CoA dehydrogenase/oxidase N-terminal" evidence="7">
    <location>
        <begin position="6"/>
        <end position="91"/>
    </location>
</feature>
<dbReference type="PANTHER" id="PTHR43884">
    <property type="entry name" value="ACYL-COA DEHYDROGENASE"/>
    <property type="match status" value="1"/>
</dbReference>
<evidence type="ECO:0000313" key="9">
    <source>
        <dbReference type="Proteomes" id="UP000183413"/>
    </source>
</evidence>
<dbReference type="Pfam" id="PF02771">
    <property type="entry name" value="Acyl-CoA_dh_N"/>
    <property type="match status" value="1"/>
</dbReference>
<dbReference type="InParanoid" id="A0A1I5PJS6"/>
<dbReference type="InterPro" id="IPR009100">
    <property type="entry name" value="AcylCoA_DH/oxidase_NM_dom_sf"/>
</dbReference>
<protein>
    <submittedName>
        <fullName evidence="8">Acyl-CoA dehydrogenase</fullName>
    </submittedName>
</protein>
<dbReference type="InterPro" id="IPR009075">
    <property type="entry name" value="AcylCo_DH/oxidase_C"/>
</dbReference>
<dbReference type="Gene3D" id="1.20.140.10">
    <property type="entry name" value="Butyryl-CoA Dehydrogenase, subunit A, domain 3"/>
    <property type="match status" value="1"/>
</dbReference>
<evidence type="ECO:0000256" key="2">
    <source>
        <dbReference type="ARBA" id="ARBA00009347"/>
    </source>
</evidence>
<evidence type="ECO:0000256" key="1">
    <source>
        <dbReference type="ARBA" id="ARBA00001974"/>
    </source>
</evidence>
<dbReference type="InterPro" id="IPR036250">
    <property type="entry name" value="AcylCo_DH-like_C"/>
</dbReference>
<keyword evidence="4" id="KW-0274">FAD</keyword>
<dbReference type="Gene3D" id="1.10.540.10">
    <property type="entry name" value="Acyl-CoA dehydrogenase/oxidase, N-terminal domain"/>
    <property type="match status" value="1"/>
</dbReference>
<dbReference type="PANTHER" id="PTHR43884:SF20">
    <property type="entry name" value="ACYL-COA DEHYDROGENASE FADE28"/>
    <property type="match status" value="1"/>
</dbReference>
<dbReference type="GO" id="GO:0050660">
    <property type="term" value="F:flavin adenine dinucleotide binding"/>
    <property type="evidence" value="ECO:0007669"/>
    <property type="project" value="InterPro"/>
</dbReference>
<proteinExistence type="inferred from homology"/>
<feature type="domain" description="Acyl-CoA dehydrogenase/oxidase C-terminal" evidence="6">
    <location>
        <begin position="204"/>
        <end position="338"/>
    </location>
</feature>
<keyword evidence="9" id="KW-1185">Reference proteome</keyword>
<evidence type="ECO:0000313" key="8">
    <source>
        <dbReference type="EMBL" id="SFP34344.1"/>
    </source>
</evidence>
<dbReference type="Proteomes" id="UP000183413">
    <property type="component" value="Unassembled WGS sequence"/>
</dbReference>
<dbReference type="InterPro" id="IPR037069">
    <property type="entry name" value="AcylCoA_DH/ox_N_sf"/>
</dbReference>
<sequence>MSLVPTAEQEQLRDATRRFLAGAPPPAAGPDRETWRRLAEDLGVTGLIVPERHGGAGAGAAELTVVLEEMGAALLPAPFLSSSVLAASLLLQLDGTDLPAGIASGEKIVAAAPWWDPASGPITADADGRLHGRVPCVVDGDLADVFLVVADHRAVFAVDADDLVRRTLTTLDLTRGAARIELAGAAGRPLPCPDLPRALDAAWNLTAVGLAAEQLGVARRCLDMTVRYARTRVQFGRPIGSFQAVKHALADLYVDCELAESAVRHAARAADSEPGELPAAAALALASMTAFQAADQAIHLHGGMGFTWEYGLHLYYRRAKAAQHLLGDPATHLDRLARP</sequence>
<dbReference type="eggNOG" id="COG1960">
    <property type="taxonomic scope" value="Bacteria"/>
</dbReference>
<dbReference type="STRING" id="1993.SAMN04489713_113167"/>
<dbReference type="GO" id="GO:0003995">
    <property type="term" value="F:acyl-CoA dehydrogenase activity"/>
    <property type="evidence" value="ECO:0007669"/>
    <property type="project" value="TreeGrafter"/>
</dbReference>
<gene>
    <name evidence="8" type="ORF">SAMN04489713_113167</name>
</gene>
<dbReference type="RefSeq" id="WP_075023275.1">
    <property type="nucleotide sequence ID" value="NZ_FOVH01000013.1"/>
</dbReference>
<dbReference type="SUPFAM" id="SSF56645">
    <property type="entry name" value="Acyl-CoA dehydrogenase NM domain-like"/>
    <property type="match status" value="1"/>
</dbReference>
<organism evidence="8 9">
    <name type="scientific">Actinomadura madurae</name>
    <dbReference type="NCBI Taxonomy" id="1993"/>
    <lineage>
        <taxon>Bacteria</taxon>
        <taxon>Bacillati</taxon>
        <taxon>Actinomycetota</taxon>
        <taxon>Actinomycetes</taxon>
        <taxon>Streptosporangiales</taxon>
        <taxon>Thermomonosporaceae</taxon>
        <taxon>Actinomadura</taxon>
    </lineage>
</organism>
<evidence type="ECO:0000256" key="5">
    <source>
        <dbReference type="ARBA" id="ARBA00023002"/>
    </source>
</evidence>
<dbReference type="InterPro" id="IPR013786">
    <property type="entry name" value="AcylCoA_DH/ox_N"/>
</dbReference>
<dbReference type="EMBL" id="FOVH01000013">
    <property type="protein sequence ID" value="SFP34344.1"/>
    <property type="molecule type" value="Genomic_DNA"/>
</dbReference>
<comment type="similarity">
    <text evidence="2">Belongs to the acyl-CoA dehydrogenase family.</text>
</comment>
<evidence type="ECO:0000256" key="3">
    <source>
        <dbReference type="ARBA" id="ARBA00022630"/>
    </source>
</evidence>
<dbReference type="SUPFAM" id="SSF47203">
    <property type="entry name" value="Acyl-CoA dehydrogenase C-terminal domain-like"/>
    <property type="match status" value="1"/>
</dbReference>
<evidence type="ECO:0000259" key="6">
    <source>
        <dbReference type="Pfam" id="PF00441"/>
    </source>
</evidence>
<keyword evidence="5" id="KW-0560">Oxidoreductase</keyword>
<evidence type="ECO:0000256" key="4">
    <source>
        <dbReference type="ARBA" id="ARBA00022827"/>
    </source>
</evidence>
<accession>A0A1I5PJS6</accession>
<dbReference type="Pfam" id="PF00441">
    <property type="entry name" value="Acyl-CoA_dh_1"/>
    <property type="match status" value="1"/>
</dbReference>
<comment type="cofactor">
    <cofactor evidence="1">
        <name>FAD</name>
        <dbReference type="ChEBI" id="CHEBI:57692"/>
    </cofactor>
</comment>
<evidence type="ECO:0000259" key="7">
    <source>
        <dbReference type="Pfam" id="PF02771"/>
    </source>
</evidence>
<keyword evidence="3" id="KW-0285">Flavoprotein</keyword>